<dbReference type="EMBL" id="JACEEZ010021705">
    <property type="protein sequence ID" value="KAG0713173.1"/>
    <property type="molecule type" value="Genomic_DNA"/>
</dbReference>
<gene>
    <name evidence="2" type="ORF">GWK47_001918</name>
</gene>
<feature type="compositionally biased region" description="Polar residues" evidence="1">
    <location>
        <begin position="27"/>
        <end position="40"/>
    </location>
</feature>
<comment type="caution">
    <text evidence="2">The sequence shown here is derived from an EMBL/GenBank/DDBJ whole genome shotgun (WGS) entry which is preliminary data.</text>
</comment>
<evidence type="ECO:0000313" key="2">
    <source>
        <dbReference type="EMBL" id="KAG0713173.1"/>
    </source>
</evidence>
<name>A0A8J4XS73_CHIOP</name>
<proteinExistence type="predicted"/>
<protein>
    <submittedName>
        <fullName evidence="2">Uncharacterized protein</fullName>
    </submittedName>
</protein>
<feature type="region of interest" description="Disordered" evidence="1">
    <location>
        <begin position="25"/>
        <end position="70"/>
    </location>
</feature>
<keyword evidence="3" id="KW-1185">Reference proteome</keyword>
<evidence type="ECO:0000256" key="1">
    <source>
        <dbReference type="SAM" id="MobiDB-lite"/>
    </source>
</evidence>
<sequence length="153" mass="16274">MRRTSVGLPILRRPAGFRRVVRGGAQTPHQHQGLFGSSSLPPIEPDPRGDGSLASRWTTGRGPLSRPAKGHPICPSVAPFPEQIFGLAAVSTFIRLPGSCREWRMCGPNALSRFRGSSVGGSFARTLCGSVGVGHSGDGPLRVPPPLPNYRPF</sequence>
<accession>A0A8J4XS73</accession>
<dbReference type="AlphaFoldDB" id="A0A8J4XS73"/>
<organism evidence="2 3">
    <name type="scientific">Chionoecetes opilio</name>
    <name type="common">Atlantic snow crab</name>
    <name type="synonym">Cancer opilio</name>
    <dbReference type="NCBI Taxonomy" id="41210"/>
    <lineage>
        <taxon>Eukaryota</taxon>
        <taxon>Metazoa</taxon>
        <taxon>Ecdysozoa</taxon>
        <taxon>Arthropoda</taxon>
        <taxon>Crustacea</taxon>
        <taxon>Multicrustacea</taxon>
        <taxon>Malacostraca</taxon>
        <taxon>Eumalacostraca</taxon>
        <taxon>Eucarida</taxon>
        <taxon>Decapoda</taxon>
        <taxon>Pleocyemata</taxon>
        <taxon>Brachyura</taxon>
        <taxon>Eubrachyura</taxon>
        <taxon>Majoidea</taxon>
        <taxon>Majidae</taxon>
        <taxon>Chionoecetes</taxon>
    </lineage>
</organism>
<dbReference type="Proteomes" id="UP000770661">
    <property type="component" value="Unassembled WGS sequence"/>
</dbReference>
<reference evidence="2" key="1">
    <citation type="submission" date="2020-07" db="EMBL/GenBank/DDBJ databases">
        <title>The High-quality genome of the commercially important snow crab, Chionoecetes opilio.</title>
        <authorList>
            <person name="Jeong J.-H."/>
            <person name="Ryu S."/>
        </authorList>
    </citation>
    <scope>NUCLEOTIDE SEQUENCE</scope>
    <source>
        <strain evidence="2">MADBK_172401_WGS</strain>
        <tissue evidence="2">Digestive gland</tissue>
    </source>
</reference>
<evidence type="ECO:0000313" key="3">
    <source>
        <dbReference type="Proteomes" id="UP000770661"/>
    </source>
</evidence>